<dbReference type="EC" id="4.1.3.39" evidence="2"/>
<organism evidence="2 3">
    <name type="scientific">Providencia rettgeri</name>
    <dbReference type="NCBI Taxonomy" id="587"/>
    <lineage>
        <taxon>Bacteria</taxon>
        <taxon>Pseudomonadati</taxon>
        <taxon>Pseudomonadota</taxon>
        <taxon>Gammaproteobacteria</taxon>
        <taxon>Enterobacterales</taxon>
        <taxon>Morganellaceae</taxon>
        <taxon>Providencia</taxon>
    </lineage>
</organism>
<dbReference type="AlphaFoldDB" id="A0A379FYA6"/>
<evidence type="ECO:0000313" key="2">
    <source>
        <dbReference type="EMBL" id="SUC33592.1"/>
    </source>
</evidence>
<evidence type="ECO:0000259" key="1">
    <source>
        <dbReference type="PROSITE" id="PS50991"/>
    </source>
</evidence>
<protein>
    <submittedName>
        <fullName evidence="2">4-hydroxy-2-oxovalerate aldolase</fullName>
        <ecNumber evidence="2">4.1.3.39</ecNumber>
    </submittedName>
</protein>
<dbReference type="InterPro" id="IPR013785">
    <property type="entry name" value="Aldolase_TIM"/>
</dbReference>
<dbReference type="SUPFAM" id="SSF51569">
    <property type="entry name" value="Aldolase"/>
    <property type="match status" value="1"/>
</dbReference>
<proteinExistence type="predicted"/>
<dbReference type="EMBL" id="UGTZ01000001">
    <property type="protein sequence ID" value="SUC33592.1"/>
    <property type="molecule type" value="Genomic_DNA"/>
</dbReference>
<accession>A0A379FYA6</accession>
<keyword evidence="2" id="KW-0456">Lyase</keyword>
<dbReference type="Pfam" id="PF00682">
    <property type="entry name" value="HMGL-like"/>
    <property type="match status" value="1"/>
</dbReference>
<name>A0A379FYA6_PRORE</name>
<dbReference type="Proteomes" id="UP000254208">
    <property type="component" value="Unassembled WGS sequence"/>
</dbReference>
<reference evidence="2 3" key="1">
    <citation type="submission" date="2018-06" db="EMBL/GenBank/DDBJ databases">
        <authorList>
            <consortium name="Pathogen Informatics"/>
            <person name="Doyle S."/>
        </authorList>
    </citation>
    <scope>NUCLEOTIDE SEQUENCE [LARGE SCALE GENOMIC DNA]</scope>
    <source>
        <strain evidence="2 3">NCTC11801</strain>
    </source>
</reference>
<sequence length="456" mass="51322">MQKTILSAPHSIEEAIDILFIPSEKSKIQLVRVAAHFHEVEQSERIVKKLKSLGYMVGYNLMQAGGKPDSVIAEKSSIAASWNMLDVLYFADSLGNMDTNEVKRIVKAIRSKWKGPLGIHTHDNMNKGLENTLTAYSEGVEWLDSTITGMGRGAGNTQTEYLLSIIKNSNSKYNAKPIFELVVRYFEPMQKQYGWGSSLLYFLGAQNDIHPTYIQNLLSNPHYGKDEIVGAIDYLSQLEGTTSYNGSILDTAINFSSSNQKMIHSKSDITNIFEGKNILVLANGPSIKKYSSALCQYIKKTNPIVISVNIIDEIPEELINYYIISHNSKFLSDSKRYEMIKKPIILPKNRFTPSELKLLQHNSILNYGLVIEKNTLEIKDDYVISPYDVTASYTMALLTVANAKNITLAGFDGYEKEDNRQQEMIDIFNKFDSLKVKSITPTIYPISKGSLYAIYP</sequence>
<feature type="domain" description="Pyruvate carboxyltransferase" evidence="1">
    <location>
        <begin position="1"/>
        <end position="183"/>
    </location>
</feature>
<dbReference type="PROSITE" id="PS50991">
    <property type="entry name" value="PYR_CT"/>
    <property type="match status" value="1"/>
</dbReference>
<dbReference type="Gene3D" id="3.20.20.70">
    <property type="entry name" value="Aldolase class I"/>
    <property type="match status" value="1"/>
</dbReference>
<dbReference type="InterPro" id="IPR000891">
    <property type="entry name" value="PYR_CT"/>
</dbReference>
<dbReference type="GO" id="GO:0008701">
    <property type="term" value="F:4-hydroxy-2-oxovalerate aldolase activity"/>
    <property type="evidence" value="ECO:0007669"/>
    <property type="project" value="UniProtKB-EC"/>
</dbReference>
<gene>
    <name evidence="2" type="primary">dmpG</name>
    <name evidence="2" type="ORF">NCTC11801_04634</name>
</gene>
<evidence type="ECO:0000313" key="3">
    <source>
        <dbReference type="Proteomes" id="UP000254208"/>
    </source>
</evidence>